<dbReference type="GeneID" id="122149041"/>
<feature type="coiled-coil region" evidence="1">
    <location>
        <begin position="184"/>
        <end position="211"/>
    </location>
</feature>
<feature type="transmembrane region" description="Helical" evidence="2">
    <location>
        <begin position="127"/>
        <end position="149"/>
    </location>
</feature>
<keyword evidence="1" id="KW-0175">Coiled coil</keyword>
<feature type="transmembrane region" description="Helical" evidence="2">
    <location>
        <begin position="36"/>
        <end position="56"/>
    </location>
</feature>
<name>A0A9Q9Z8Y4_CYPCA</name>
<feature type="transmembrane region" description="Helical" evidence="2">
    <location>
        <begin position="155"/>
        <end position="173"/>
    </location>
</feature>
<reference evidence="3" key="1">
    <citation type="submission" date="2025-08" db="UniProtKB">
        <authorList>
            <consortium name="RefSeq"/>
        </authorList>
    </citation>
    <scope>IDENTIFICATION</scope>
    <source>
        <tissue evidence="3">Muscle</tissue>
    </source>
</reference>
<evidence type="ECO:0000256" key="2">
    <source>
        <dbReference type="SAM" id="Phobius"/>
    </source>
</evidence>
<dbReference type="KEGG" id="ccar:122149041"/>
<keyword evidence="2" id="KW-0472">Membrane</keyword>
<evidence type="ECO:0000256" key="1">
    <source>
        <dbReference type="SAM" id="Coils"/>
    </source>
</evidence>
<organism evidence="3">
    <name type="scientific">Cyprinus carpio</name>
    <name type="common">Common carp</name>
    <dbReference type="NCBI Taxonomy" id="7962"/>
    <lineage>
        <taxon>Eukaryota</taxon>
        <taxon>Metazoa</taxon>
        <taxon>Chordata</taxon>
        <taxon>Craniata</taxon>
        <taxon>Vertebrata</taxon>
        <taxon>Euteleostomi</taxon>
        <taxon>Actinopterygii</taxon>
        <taxon>Neopterygii</taxon>
        <taxon>Teleostei</taxon>
        <taxon>Ostariophysi</taxon>
        <taxon>Cypriniformes</taxon>
        <taxon>Cyprinidae</taxon>
        <taxon>Cyprininae</taxon>
        <taxon>Cyprinus</taxon>
    </lineage>
</organism>
<feature type="transmembrane region" description="Helical" evidence="2">
    <location>
        <begin position="68"/>
        <end position="87"/>
    </location>
</feature>
<sequence length="218" mass="25459">MTFTISQLLLWEGKQKECGVSSVSFLKNRLPFHFHVCPRITAIVRMWILLLIWIIFFADGKTIGECRLVLHALATAVCQLYLVLLHLRRAGQHMVKARRIDLTTDCINENLLRCSTRTEYLKSRRKAYVHILEGVCLLWESLSLFLAVVSTLCVAVRHVLQAALFLIVSTVRWPQKMLLSQEDLDEWEKEQKKDKKELQEQRKQVEEYLNAVELFKCC</sequence>
<protein>
    <submittedName>
        <fullName evidence="3">Uncharacterized protein LOC122149041</fullName>
    </submittedName>
</protein>
<proteinExistence type="predicted"/>
<dbReference type="OrthoDB" id="8713882at2759"/>
<keyword evidence="2" id="KW-1133">Transmembrane helix</keyword>
<dbReference type="RefSeq" id="XP_042634229.1">
    <property type="nucleotide sequence ID" value="XM_042778295.1"/>
</dbReference>
<accession>A0A9Q9Z8Y4</accession>
<keyword evidence="2" id="KW-0812">Transmembrane</keyword>
<evidence type="ECO:0000313" key="3">
    <source>
        <dbReference type="RefSeq" id="XP_042634229.1"/>
    </source>
</evidence>
<gene>
    <name evidence="3" type="primary">LOC122149041</name>
</gene>
<dbReference type="AlphaFoldDB" id="A0A9Q9Z8Y4"/>
<dbReference type="Proteomes" id="UP001155660">
    <property type="component" value="Chromosome A20"/>
</dbReference>